<feature type="transmembrane region" description="Helical" evidence="1">
    <location>
        <begin position="12"/>
        <end position="30"/>
    </location>
</feature>
<protein>
    <submittedName>
        <fullName evidence="2">Uncharacterized protein</fullName>
    </submittedName>
</protein>
<dbReference type="Proteomes" id="UP000231025">
    <property type="component" value="Unassembled WGS sequence"/>
</dbReference>
<name>A0A2G9Y6A2_9BACT</name>
<keyword evidence="1" id="KW-0812">Transmembrane</keyword>
<evidence type="ECO:0000256" key="1">
    <source>
        <dbReference type="SAM" id="Phobius"/>
    </source>
</evidence>
<comment type="caution">
    <text evidence="2">The sequence shown here is derived from an EMBL/GenBank/DDBJ whole genome shotgun (WGS) entry which is preliminary data.</text>
</comment>
<evidence type="ECO:0000313" key="2">
    <source>
        <dbReference type="EMBL" id="PIP14772.1"/>
    </source>
</evidence>
<reference evidence="2 3" key="1">
    <citation type="submission" date="2017-09" db="EMBL/GenBank/DDBJ databases">
        <title>Depth-based differentiation of microbial function through sediment-hosted aquifers and enrichment of novel symbionts in the deep terrestrial subsurface.</title>
        <authorList>
            <person name="Probst A.J."/>
            <person name="Ladd B."/>
            <person name="Jarett J.K."/>
            <person name="Geller-Mcgrath D.E."/>
            <person name="Sieber C.M."/>
            <person name="Emerson J.B."/>
            <person name="Anantharaman K."/>
            <person name="Thomas B.C."/>
            <person name="Malmstrom R."/>
            <person name="Stieglmeier M."/>
            <person name="Klingl A."/>
            <person name="Woyke T."/>
            <person name="Ryan C.M."/>
            <person name="Banfield J.F."/>
        </authorList>
    </citation>
    <scope>NUCLEOTIDE SEQUENCE [LARGE SCALE GENOMIC DNA]</scope>
    <source>
        <strain evidence="2">CG23_combo_of_CG06-09_8_20_14_all_35_49</strain>
    </source>
</reference>
<accession>A0A2G9Y6A2</accession>
<sequence>MDKKYFCFPKKIIYLLVLLFTAILSFYYIYHIVSRSAIKTQATSKNSYKIPTIKSKFSSPLDRSSNYQLFKNKLTKEKVNKILNNKETNKDDKDKCYNQYYNESFINNKENAYNHFIGKTHSPDICLTYIHDYTGVIKPQLNQIAQTIISNSMLISQPSLNRITSTFSLIELMNNNPKIEVRWFMTNYPDLMFGHATFGYFDNNNDRQFDNVNDSFFVDFIITGSSDLTNLSNINSLPILNQDLISNPNGSFILTNLFHEVLHSVRGFERFKANQDPTILPEDEEYYVDYYGNLVRYFLEMAGYPTETIDQKLTSSGINLPLTAYKFDQINYSPDINKENFQLYQYLYDFGLSFGKKNLINWIEEEEVRLERKYGQHYELINSQDKQDSYKAISSLESNWIGFWNDSLHKEKFLPIIKDMFSRYMLTPYFFEVKPYSVFLSSFSTTTKSSCYEYQNSSRCFQSCKGIDYQCTSYPPTACCYLPALLPISQ</sequence>
<gene>
    <name evidence="2" type="ORF">COX47_03395</name>
</gene>
<keyword evidence="1" id="KW-0472">Membrane</keyword>
<evidence type="ECO:0000313" key="3">
    <source>
        <dbReference type="Proteomes" id="UP000231025"/>
    </source>
</evidence>
<organism evidence="2 3">
    <name type="scientific">Candidatus Roizmanbacteria bacterium CG23_combo_of_CG06-09_8_20_14_all_35_49</name>
    <dbReference type="NCBI Taxonomy" id="1974863"/>
    <lineage>
        <taxon>Bacteria</taxon>
        <taxon>Candidatus Roizmaniibacteriota</taxon>
    </lineage>
</organism>
<dbReference type="AlphaFoldDB" id="A0A2G9Y6A2"/>
<keyword evidence="1" id="KW-1133">Transmembrane helix</keyword>
<dbReference type="EMBL" id="PCRE01000047">
    <property type="protein sequence ID" value="PIP14772.1"/>
    <property type="molecule type" value="Genomic_DNA"/>
</dbReference>
<proteinExistence type="predicted"/>